<evidence type="ECO:0000256" key="6">
    <source>
        <dbReference type="ARBA" id="ARBA00022833"/>
    </source>
</evidence>
<comment type="subcellular location">
    <subcellularLocation>
        <location evidence="1">Nucleus</location>
    </subcellularLocation>
</comment>
<dbReference type="InterPro" id="IPR056034">
    <property type="entry name" value="DUF7615"/>
</dbReference>
<keyword evidence="6" id="KW-0862">Zinc</keyword>
<evidence type="ECO:0000313" key="13">
    <source>
        <dbReference type="Proteomes" id="UP001187471"/>
    </source>
</evidence>
<dbReference type="AlphaFoldDB" id="A0AA88RK89"/>
<keyword evidence="5" id="KW-0863">Zinc-finger</keyword>
<dbReference type="PANTHER" id="PTHR33345:SF6">
    <property type="entry name" value="OS03G0747200 PROTEIN"/>
    <property type="match status" value="1"/>
</dbReference>
<keyword evidence="13" id="KW-1185">Reference proteome</keyword>
<sequence length="620" mass="69300">MESTAAPPFPCCGPKPDGPSPLREGILNLLSRWTALQIAVKNEWGGRDSLKKSEQLASDILSLLSQSKAPLHVENLENLLHETLLLTFNTEIEDGSIEEILKLVATRAVSTATDKGMWLSRGATYEFGSVNSQSRDFLLKKMEQMEVDVPDESNESSTGTKENGFHLYPVSPFDSGEGLPYAPVDWPKPGDKWTWRVGKRIAASGYFLDRYLYLPHRFQGLRKRKGFASKLSVEEYIRTAFPSVDVIAFFASFSWKIPSEKLNETKGNEEELMIFATPSGEMAEHSGSNSQNEIGRCKAGNKMCSSLEARDPPSDYMLCDICCSEPGFCRDCCCILCSKTIDPAQGGYGFIRCEANADEGCICGHMAHIECGLRCYMAGTVGGSIGLDAEYFCRRCDARTDLVPPITKLLQTCQSVDSRDLIEKILNTGVCILRGSRRTSAKKLLCHIELAMEKLKSGTGFEDIWKVDDISDVTTGEVPRDEIEATDKEEPLDSRTGSPQDIYGKFDHRIESFKLEDEIDQILLALRKSQESEYRIAEERLLAQKTHLLNLYQQLDKERSELASHTSSVDPDALLDAVLNRVNQVKREIMKLREMEEVAKGFGKTSNAILKEHFSFESEH</sequence>
<protein>
    <recommendedName>
        <fullName evidence="14">Oberon PHD finger domain-containing protein</fullName>
    </recommendedName>
</protein>
<evidence type="ECO:0000259" key="9">
    <source>
        <dbReference type="Pfam" id="PF07227"/>
    </source>
</evidence>
<dbReference type="InterPro" id="IPR055508">
    <property type="entry name" value="DUF7081"/>
</dbReference>
<evidence type="ECO:0000256" key="2">
    <source>
        <dbReference type="ARBA" id="ARBA00006524"/>
    </source>
</evidence>
<comment type="similarity">
    <text evidence="2">Belongs to the TSR2 family.</text>
</comment>
<accession>A0AA88RK89</accession>
<feature type="region of interest" description="Disordered" evidence="8">
    <location>
        <begin position="481"/>
        <end position="500"/>
    </location>
</feature>
<evidence type="ECO:0000256" key="5">
    <source>
        <dbReference type="ARBA" id="ARBA00022771"/>
    </source>
</evidence>
<dbReference type="InterPro" id="IPR019398">
    <property type="entry name" value="Pre-rRNA_process_TSR2"/>
</dbReference>
<dbReference type="Pfam" id="PF24590">
    <property type="entry name" value="DUF7615"/>
    <property type="match status" value="1"/>
</dbReference>
<organism evidence="12 13">
    <name type="scientific">Escallonia rubra</name>
    <dbReference type="NCBI Taxonomy" id="112253"/>
    <lineage>
        <taxon>Eukaryota</taxon>
        <taxon>Viridiplantae</taxon>
        <taxon>Streptophyta</taxon>
        <taxon>Embryophyta</taxon>
        <taxon>Tracheophyta</taxon>
        <taxon>Spermatophyta</taxon>
        <taxon>Magnoliopsida</taxon>
        <taxon>eudicotyledons</taxon>
        <taxon>Gunneridae</taxon>
        <taxon>Pentapetalae</taxon>
        <taxon>asterids</taxon>
        <taxon>campanulids</taxon>
        <taxon>Escalloniales</taxon>
        <taxon>Escalloniaceae</taxon>
        <taxon>Escallonia</taxon>
    </lineage>
</organism>
<evidence type="ECO:0000259" key="11">
    <source>
        <dbReference type="Pfam" id="PF24590"/>
    </source>
</evidence>
<keyword evidence="4" id="KW-0479">Metal-binding</keyword>
<dbReference type="GO" id="GO:0005634">
    <property type="term" value="C:nucleus"/>
    <property type="evidence" value="ECO:0007669"/>
    <property type="project" value="UniProtKB-SubCell"/>
</dbReference>
<dbReference type="Pfam" id="PF23299">
    <property type="entry name" value="DUF7081"/>
    <property type="match status" value="1"/>
</dbReference>
<dbReference type="PANTHER" id="PTHR33345">
    <property type="entry name" value="ADAPTER PROTEIN, PUTATIVE-RELATED"/>
    <property type="match status" value="1"/>
</dbReference>
<feature type="domain" description="Oberon-like PHD finger" evidence="9">
    <location>
        <begin position="300"/>
        <end position="430"/>
    </location>
</feature>
<feature type="compositionally biased region" description="Basic and acidic residues" evidence="8">
    <location>
        <begin position="481"/>
        <end position="493"/>
    </location>
</feature>
<dbReference type="Pfam" id="PF07227">
    <property type="entry name" value="PHD_Oberon"/>
    <property type="match status" value="1"/>
</dbReference>
<feature type="domain" description="DUF7081" evidence="10">
    <location>
        <begin position="169"/>
        <end position="259"/>
    </location>
</feature>
<comment type="caution">
    <text evidence="12">The sequence shown here is derived from an EMBL/GenBank/DDBJ whole genome shotgun (WGS) entry which is preliminary data.</text>
</comment>
<dbReference type="GO" id="GO:0006364">
    <property type="term" value="P:rRNA processing"/>
    <property type="evidence" value="ECO:0007669"/>
    <property type="project" value="UniProtKB-KW"/>
</dbReference>
<evidence type="ECO:0000256" key="3">
    <source>
        <dbReference type="ARBA" id="ARBA00022552"/>
    </source>
</evidence>
<evidence type="ECO:0000256" key="7">
    <source>
        <dbReference type="ARBA" id="ARBA00023242"/>
    </source>
</evidence>
<dbReference type="InterPro" id="IPR032881">
    <property type="entry name" value="Oberon-like_PHD"/>
</dbReference>
<dbReference type="Proteomes" id="UP001187471">
    <property type="component" value="Unassembled WGS sequence"/>
</dbReference>
<dbReference type="GO" id="GO:0008270">
    <property type="term" value="F:zinc ion binding"/>
    <property type="evidence" value="ECO:0007669"/>
    <property type="project" value="UniProtKB-KW"/>
</dbReference>
<evidence type="ECO:0000313" key="12">
    <source>
        <dbReference type="EMBL" id="KAK2980606.1"/>
    </source>
</evidence>
<feature type="domain" description="DUF7615" evidence="11">
    <location>
        <begin position="508"/>
        <end position="613"/>
    </location>
</feature>
<dbReference type="EMBL" id="JAVXUO010001613">
    <property type="protein sequence ID" value="KAK2980606.1"/>
    <property type="molecule type" value="Genomic_DNA"/>
</dbReference>
<name>A0AA88RK89_9ASTE</name>
<evidence type="ECO:0000256" key="4">
    <source>
        <dbReference type="ARBA" id="ARBA00022723"/>
    </source>
</evidence>
<evidence type="ECO:0000259" key="10">
    <source>
        <dbReference type="Pfam" id="PF23299"/>
    </source>
</evidence>
<keyword evidence="7" id="KW-0539">Nucleus</keyword>
<evidence type="ECO:0000256" key="8">
    <source>
        <dbReference type="SAM" id="MobiDB-lite"/>
    </source>
</evidence>
<gene>
    <name evidence="12" type="ORF">RJ640_011414</name>
</gene>
<reference evidence="12" key="1">
    <citation type="submission" date="2022-12" db="EMBL/GenBank/DDBJ databases">
        <title>Draft genome assemblies for two species of Escallonia (Escalloniales).</title>
        <authorList>
            <person name="Chanderbali A."/>
            <person name="Dervinis C."/>
            <person name="Anghel I."/>
            <person name="Soltis D."/>
            <person name="Soltis P."/>
            <person name="Zapata F."/>
        </authorList>
    </citation>
    <scope>NUCLEOTIDE SEQUENCE</scope>
    <source>
        <strain evidence="12">UCBG92.1500</strain>
        <tissue evidence="12">Leaf</tissue>
    </source>
</reference>
<dbReference type="Pfam" id="PF10273">
    <property type="entry name" value="WGG"/>
    <property type="match status" value="1"/>
</dbReference>
<keyword evidence="3" id="KW-0698">rRNA processing</keyword>
<proteinExistence type="inferred from homology"/>
<evidence type="ECO:0000256" key="1">
    <source>
        <dbReference type="ARBA" id="ARBA00004123"/>
    </source>
</evidence>
<evidence type="ECO:0008006" key="14">
    <source>
        <dbReference type="Google" id="ProtNLM"/>
    </source>
</evidence>